<gene>
    <name evidence="1" type="ORF">FVP77_03060</name>
</gene>
<sequence length="90" mass="10089">MPGFAIDSPRYLEPTQDTDSLFRMLLELASEVWVLRDRLTLVERTLDEKGCLTRSDLDSAEPGPAAEAELAKERAQFVERLISSAHRADA</sequence>
<organism evidence="1 2">
    <name type="scientific">Microbacterium hatanonis</name>
    <dbReference type="NCBI Taxonomy" id="404366"/>
    <lineage>
        <taxon>Bacteria</taxon>
        <taxon>Bacillati</taxon>
        <taxon>Actinomycetota</taxon>
        <taxon>Actinomycetes</taxon>
        <taxon>Micrococcales</taxon>
        <taxon>Microbacteriaceae</taxon>
        <taxon>Microbacterium</taxon>
    </lineage>
</organism>
<name>A0A5C8I0I7_9MICO</name>
<proteinExistence type="predicted"/>
<evidence type="ECO:0000313" key="2">
    <source>
        <dbReference type="Proteomes" id="UP000321034"/>
    </source>
</evidence>
<keyword evidence="2" id="KW-1185">Reference proteome</keyword>
<reference evidence="1 2" key="1">
    <citation type="submission" date="2019-08" db="EMBL/GenBank/DDBJ databases">
        <authorList>
            <person name="Dong K."/>
        </authorList>
    </citation>
    <scope>NUCLEOTIDE SEQUENCE [LARGE SCALE GENOMIC DNA]</scope>
    <source>
        <strain evidence="1 2">JCM14558</strain>
    </source>
</reference>
<comment type="caution">
    <text evidence="1">The sequence shown here is derived from an EMBL/GenBank/DDBJ whole genome shotgun (WGS) entry which is preliminary data.</text>
</comment>
<dbReference type="EMBL" id="VRSV01000001">
    <property type="protein sequence ID" value="TXK12472.1"/>
    <property type="molecule type" value="Genomic_DNA"/>
</dbReference>
<accession>A0A5C8I0I7</accession>
<protein>
    <submittedName>
        <fullName evidence="1">Uncharacterized protein</fullName>
    </submittedName>
</protein>
<dbReference type="Proteomes" id="UP000321034">
    <property type="component" value="Unassembled WGS sequence"/>
</dbReference>
<dbReference type="OrthoDB" id="3483056at2"/>
<evidence type="ECO:0000313" key="1">
    <source>
        <dbReference type="EMBL" id="TXK12472.1"/>
    </source>
</evidence>
<dbReference type="RefSeq" id="WP_147893199.1">
    <property type="nucleotide sequence ID" value="NZ_BAAANR010000001.1"/>
</dbReference>
<dbReference type="AlphaFoldDB" id="A0A5C8I0I7"/>